<gene>
    <name evidence="4" type="ORF">ERS852406_01249</name>
    <name evidence="5" type="ORF">ERS852498_02663</name>
    <name evidence="6" type="ORF">G5B05_13865</name>
</gene>
<dbReference type="Proteomes" id="UP000095706">
    <property type="component" value="Unassembled WGS sequence"/>
</dbReference>
<keyword evidence="1" id="KW-0479">Metal-binding</keyword>
<dbReference type="GO" id="GO:0005737">
    <property type="term" value="C:cytoplasm"/>
    <property type="evidence" value="ECO:0007669"/>
    <property type="project" value="TreeGrafter"/>
</dbReference>
<keyword evidence="9" id="KW-1185">Reference proteome</keyword>
<name>A0A174QPA9_9FIRM</name>
<dbReference type="SUPFAM" id="SSF109604">
    <property type="entry name" value="HD-domain/PDEase-like"/>
    <property type="match status" value="1"/>
</dbReference>
<sequence>MDRERFEKQLNFILEIDKEKQILRQTHIRGYSRQEDDAEHAWHMAVMAFLLQEYSNEKIDIGRTMLMLLIHDLVEIDAGDTYAYDAEANKTKDEREHKAAERIYGLLPEDQGKMLMDLWLEFEAYETPEARFAHVMDNFQPLLLNHENDGKDWTRHNVRISQPLKRNEKTTTGSEEIWSYMEEILEQSIRDGKIIDDREEKQE</sequence>
<evidence type="ECO:0000313" key="8">
    <source>
        <dbReference type="Proteomes" id="UP000095709"/>
    </source>
</evidence>
<dbReference type="EMBL" id="CZAL01000015">
    <property type="protein sequence ID" value="CUP72748.1"/>
    <property type="molecule type" value="Genomic_DNA"/>
</dbReference>
<reference evidence="6" key="3">
    <citation type="submission" date="2020-02" db="EMBL/GenBank/DDBJ databases">
        <authorList>
            <person name="Littmann E."/>
            <person name="Sorbara M."/>
        </authorList>
    </citation>
    <scope>NUCLEOTIDE SEQUENCE</scope>
    <source>
        <strain evidence="6">MSK.14.54</strain>
    </source>
</reference>
<evidence type="ECO:0000313" key="4">
    <source>
        <dbReference type="EMBL" id="CUO08753.1"/>
    </source>
</evidence>
<dbReference type="GO" id="GO:0002953">
    <property type="term" value="F:5'-deoxynucleotidase activity"/>
    <property type="evidence" value="ECO:0007669"/>
    <property type="project" value="InterPro"/>
</dbReference>
<dbReference type="Pfam" id="PF13023">
    <property type="entry name" value="HD_3"/>
    <property type="match status" value="1"/>
</dbReference>
<feature type="domain" description="HD" evidence="3">
    <location>
        <begin position="16"/>
        <end position="178"/>
    </location>
</feature>
<dbReference type="Proteomes" id="UP000768180">
    <property type="component" value="Unassembled WGS sequence"/>
</dbReference>
<evidence type="ECO:0000313" key="7">
    <source>
        <dbReference type="Proteomes" id="UP000095706"/>
    </source>
</evidence>
<evidence type="ECO:0000256" key="1">
    <source>
        <dbReference type="ARBA" id="ARBA00022723"/>
    </source>
</evidence>
<dbReference type="Proteomes" id="UP000095709">
    <property type="component" value="Unassembled WGS sequence"/>
</dbReference>
<accession>A0A174QPA9</accession>
<reference evidence="6 9" key="2">
    <citation type="journal article" date="2020" name="Cell Host Microbe">
        <title>Functional and Genomic Variation between Human-Derived Isolates of Lachnospiraceae Reveals Inter- and Intra-Species Diversity.</title>
        <authorList>
            <person name="Sorbara M.T."/>
            <person name="Littmann E.R."/>
            <person name="Fontana E."/>
            <person name="Moody T.U."/>
            <person name="Kohout C.E."/>
            <person name="Gjonbalaj M."/>
            <person name="Eaton V."/>
            <person name="Seok R."/>
            <person name="Leiner I.M."/>
            <person name="Pamer E.G."/>
        </authorList>
    </citation>
    <scope>NUCLEOTIDE SEQUENCE [LARGE SCALE GENOMIC DNA]</scope>
    <source>
        <strain evidence="6 9">MSK.14.54</strain>
    </source>
</reference>
<evidence type="ECO:0000313" key="5">
    <source>
        <dbReference type="EMBL" id="CUP72748.1"/>
    </source>
</evidence>
<dbReference type="Gene3D" id="1.10.3210.10">
    <property type="entry name" value="Hypothetical protein af1432"/>
    <property type="match status" value="1"/>
</dbReference>
<evidence type="ECO:0000256" key="2">
    <source>
        <dbReference type="ARBA" id="ARBA00022801"/>
    </source>
</evidence>
<dbReference type="PANTHER" id="PTHR11845:SF13">
    <property type="entry name" value="5'-DEOXYNUCLEOTIDASE HDDC2"/>
    <property type="match status" value="1"/>
</dbReference>
<proteinExistence type="predicted"/>
<evidence type="ECO:0000313" key="6">
    <source>
        <dbReference type="EMBL" id="NSE17459.1"/>
    </source>
</evidence>
<dbReference type="GO" id="GO:0046872">
    <property type="term" value="F:metal ion binding"/>
    <property type="evidence" value="ECO:0007669"/>
    <property type="project" value="UniProtKB-KW"/>
</dbReference>
<dbReference type="PANTHER" id="PTHR11845">
    <property type="entry name" value="5'-DEOXYNUCLEOTIDASE HDDC2"/>
    <property type="match status" value="1"/>
</dbReference>
<dbReference type="InterPro" id="IPR006674">
    <property type="entry name" value="HD_domain"/>
</dbReference>
<protein>
    <submittedName>
        <fullName evidence="6">HD domain-containing protein</fullName>
    </submittedName>
</protein>
<evidence type="ECO:0000259" key="3">
    <source>
        <dbReference type="Pfam" id="PF13023"/>
    </source>
</evidence>
<dbReference type="EMBL" id="CYYV01000005">
    <property type="protein sequence ID" value="CUO08753.1"/>
    <property type="molecule type" value="Genomic_DNA"/>
</dbReference>
<reference evidence="7 8" key="1">
    <citation type="submission" date="2015-09" db="EMBL/GenBank/DDBJ databases">
        <authorList>
            <consortium name="Pathogen Informatics"/>
        </authorList>
    </citation>
    <scope>NUCLEOTIDE SEQUENCE [LARGE SCALE GENOMIC DNA]</scope>
    <source>
        <strain evidence="4 7">2789STDY5608849</strain>
        <strain evidence="5 8">2789STDY5834885</strain>
    </source>
</reference>
<dbReference type="AlphaFoldDB" id="A0A174QPA9"/>
<organism evidence="5 8">
    <name type="scientific">Fusicatenibacter saccharivorans</name>
    <dbReference type="NCBI Taxonomy" id="1150298"/>
    <lineage>
        <taxon>Bacteria</taxon>
        <taxon>Bacillati</taxon>
        <taxon>Bacillota</taxon>
        <taxon>Clostridia</taxon>
        <taxon>Lachnospirales</taxon>
        <taxon>Lachnospiraceae</taxon>
        <taxon>Fusicatenibacter</taxon>
    </lineage>
</organism>
<dbReference type="RefSeq" id="WP_022462011.1">
    <property type="nucleotide sequence ID" value="NZ_CAXSRP010000003.1"/>
</dbReference>
<keyword evidence="2" id="KW-0378">Hydrolase</keyword>
<dbReference type="EMBL" id="JAAITQ010000032">
    <property type="protein sequence ID" value="NSE17459.1"/>
    <property type="molecule type" value="Genomic_DNA"/>
</dbReference>
<evidence type="ECO:0000313" key="9">
    <source>
        <dbReference type="Proteomes" id="UP000768180"/>
    </source>
</evidence>
<dbReference type="InterPro" id="IPR039356">
    <property type="entry name" value="YfbR/HDDC2"/>
</dbReference>